<reference evidence="4" key="1">
    <citation type="submission" date="2025-08" db="UniProtKB">
        <authorList>
            <consortium name="RefSeq"/>
        </authorList>
    </citation>
    <scope>IDENTIFICATION</scope>
    <source>
        <tissue evidence="4">Leaves</tissue>
    </source>
</reference>
<proteinExistence type="predicted"/>
<dbReference type="RefSeq" id="XP_071916274.1">
    <property type="nucleotide sequence ID" value="XM_072060173.1"/>
</dbReference>
<keyword evidence="3" id="KW-1185">Reference proteome</keyword>
<dbReference type="PROSITE" id="PS50878">
    <property type="entry name" value="RT_POL"/>
    <property type="match status" value="1"/>
</dbReference>
<dbReference type="Pfam" id="PF13456">
    <property type="entry name" value="RVT_3"/>
    <property type="match status" value="1"/>
</dbReference>
<dbReference type="SUPFAM" id="SSF56219">
    <property type="entry name" value="DNase I-like"/>
    <property type="match status" value="1"/>
</dbReference>
<dbReference type="InterPro" id="IPR002156">
    <property type="entry name" value="RNaseH_domain"/>
</dbReference>
<accession>A0ABM4V9S2</accession>
<dbReference type="InterPro" id="IPR044730">
    <property type="entry name" value="RNase_H-like_dom_plant"/>
</dbReference>
<protein>
    <recommendedName>
        <fullName evidence="2">Reverse transcriptase domain-containing protein</fullName>
    </recommendedName>
</protein>
<dbReference type="Pfam" id="PF00078">
    <property type="entry name" value="RVT_1"/>
    <property type="match status" value="1"/>
</dbReference>
<evidence type="ECO:0000256" key="1">
    <source>
        <dbReference type="SAM" id="MobiDB-lite"/>
    </source>
</evidence>
<dbReference type="CDD" id="cd06222">
    <property type="entry name" value="RNase_H_like"/>
    <property type="match status" value="1"/>
</dbReference>
<dbReference type="SUPFAM" id="SSF56672">
    <property type="entry name" value="DNA/RNA polymerases"/>
    <property type="match status" value="1"/>
</dbReference>
<dbReference type="PANTHER" id="PTHR33116:SF86">
    <property type="entry name" value="REVERSE TRANSCRIPTASE DOMAIN-CONTAINING PROTEIN"/>
    <property type="match status" value="1"/>
</dbReference>
<name>A0ABM4V9S2_COFAR</name>
<feature type="region of interest" description="Disordered" evidence="1">
    <location>
        <begin position="1"/>
        <end position="29"/>
    </location>
</feature>
<dbReference type="CDD" id="cd01650">
    <property type="entry name" value="RT_nLTR_like"/>
    <property type="match status" value="1"/>
</dbReference>
<dbReference type="GeneID" id="140011384"/>
<dbReference type="Gene3D" id="3.30.420.10">
    <property type="entry name" value="Ribonuclease H-like superfamily/Ribonuclease H"/>
    <property type="match status" value="1"/>
</dbReference>
<dbReference type="Gene3D" id="3.60.10.10">
    <property type="entry name" value="Endonuclease/exonuclease/phosphatase"/>
    <property type="match status" value="1"/>
</dbReference>
<feature type="domain" description="Reverse transcriptase" evidence="2">
    <location>
        <begin position="494"/>
        <end position="776"/>
    </location>
</feature>
<gene>
    <name evidence="4" type="primary">LOC140011384</name>
</gene>
<dbReference type="InterPro" id="IPR012337">
    <property type="entry name" value="RNaseH-like_sf"/>
</dbReference>
<dbReference type="Proteomes" id="UP001652660">
    <property type="component" value="Chromosome 7e"/>
</dbReference>
<dbReference type="SUPFAM" id="SSF53098">
    <property type="entry name" value="Ribonuclease H-like"/>
    <property type="match status" value="1"/>
</dbReference>
<organism evidence="3 4">
    <name type="scientific">Coffea arabica</name>
    <name type="common">Arabian coffee</name>
    <dbReference type="NCBI Taxonomy" id="13443"/>
    <lineage>
        <taxon>Eukaryota</taxon>
        <taxon>Viridiplantae</taxon>
        <taxon>Streptophyta</taxon>
        <taxon>Embryophyta</taxon>
        <taxon>Tracheophyta</taxon>
        <taxon>Spermatophyta</taxon>
        <taxon>Magnoliopsida</taxon>
        <taxon>eudicotyledons</taxon>
        <taxon>Gunneridae</taxon>
        <taxon>Pentapetalae</taxon>
        <taxon>asterids</taxon>
        <taxon>lamiids</taxon>
        <taxon>Gentianales</taxon>
        <taxon>Rubiaceae</taxon>
        <taxon>Ixoroideae</taxon>
        <taxon>Gardenieae complex</taxon>
        <taxon>Bertiereae - Coffeeae clade</taxon>
        <taxon>Coffeeae</taxon>
        <taxon>Coffea</taxon>
    </lineage>
</organism>
<feature type="compositionally biased region" description="Basic and acidic residues" evidence="1">
    <location>
        <begin position="1182"/>
        <end position="1196"/>
    </location>
</feature>
<dbReference type="InterPro" id="IPR036397">
    <property type="entry name" value="RNaseH_sf"/>
</dbReference>
<dbReference type="InterPro" id="IPR043502">
    <property type="entry name" value="DNA/RNA_pol_sf"/>
</dbReference>
<evidence type="ECO:0000259" key="2">
    <source>
        <dbReference type="PROSITE" id="PS50878"/>
    </source>
</evidence>
<dbReference type="InterPro" id="IPR036691">
    <property type="entry name" value="Endo/exonu/phosph_ase_sf"/>
</dbReference>
<evidence type="ECO:0000313" key="3">
    <source>
        <dbReference type="Proteomes" id="UP001652660"/>
    </source>
</evidence>
<sequence length="1366" mass="156905">MDILVETNEEGGNNTSLGHSPGDHSAANQGVSSLIPAGREMGHKGRKQFKVARKEGKGLQGLLGRLPLSDMDMNIETTTVAAKRRLPEEEEEANHMQIDGGLAKRVKWKQDCKWEPNSEWCIFVYASTDDKIRKKQWDCLCSRNNIWGKNKILIGDFNDIISNDEKWGGRTRPNWTFSDFKDCINKNELLLLDVGFEGLPWTWSNLWVGEDEIKQRLDRALASVDWCEVFKDARVTHIEVESSDHNIILLETEPRIRKPKRRFHFDPRWLQYREVEGQIQEAWGKNQVGSKAVRISRKIKQCRMSLSAWSRTLKLNSRMEIKRIKEEIQAARTRNGSDNKETIRMLRKQLSDAYKQEELYWNQRARIKWLQNGDKNTAYFHAVVKGRRKKNKISRLEKEQGGWCATDEEIAHFYSQLFTSSKPSEFDEILNGIPKTITEQMNLQLTRPVTEKEIRIAVFSMHPNKSPGPDGMSPVFFQRFWDIIKVDVVDAIRSFFHTGFLPKAINETLVTLIPKIDNPLNLVHFRPISLCNVFYKIISKVLVNRLKPCLNSCISYSQAAFVPNRQILDNVIVAREYMHWLKSKREGKEGYMAIKLDLSKAYDRVEWNFLYAVLCKMGFAPLWIRWMHGCLSSVSYSFNVNGVKRGYVSPTRGIRQGDPLSPYLFLFCAEGLSNLLNKAVSNKQISGVKIARQGPKVSHLFFADDSLIFCKANGDEAGHIKAILECYGKASGQQVNINKSAVFFSKSTGSREKEEVLQRLGGIQQVTQGKYLGLPLVVGRSKNSVFRFIKENLMTKIQSWKGKLLSNAGKEVLLKSVVTALPSYAMSVFRLSKSLCKELSGLMARFWWGNDQGDKRMHWKKWNDLAERKVNGGLGFRDLLCFNEALLAKQVWRILTCPNLLVSKVMKSRYFPNSNIFESKVKARASWIWQSLHSSLEMLDSGMWKQVGDGSMVEIWKDRWVEGSKSGRVSSPKPNGYQLTKVCNLIKGRQWNKDIIQGLFAKEEAETIMSIPLSVFQMKDRFKWKYTANGCYSTKSGYARAKERIKESVRRIRHKITPAQTKKDPRRTGKGDPLCKCCGEEQETTEHALLLCKAREMAWATFPVSWDGIKDYSWNFWKWWEYMQEARSREDGTKHIELTANFLWQIWKARNEGNFHQARTKGHQIAKKAMDEWLEYEEEGSNAERDKEVSSQTDDRQGMLTSLVEQHSSIMYTDAGMNQTKKKAGVGIIAKDNNGRILATWSIPYSGARDAAELEAIAIRTALSKAIEENMSSLLILSDCKAVVDRINVGCQGLNSLDMLIEDIRQLSRSFWKCSFFHIRREMNLCSHRLAKLAVNLVQETRWKQSFSVWLNKEAHNDFLAVASLL</sequence>
<dbReference type="PANTHER" id="PTHR33116">
    <property type="entry name" value="REVERSE TRANSCRIPTASE ZINC-BINDING DOMAIN-CONTAINING PROTEIN-RELATED-RELATED"/>
    <property type="match status" value="1"/>
</dbReference>
<evidence type="ECO:0000313" key="4">
    <source>
        <dbReference type="RefSeq" id="XP_071916274.1"/>
    </source>
</evidence>
<feature type="region of interest" description="Disordered" evidence="1">
    <location>
        <begin position="1177"/>
        <end position="1196"/>
    </location>
</feature>
<dbReference type="InterPro" id="IPR000477">
    <property type="entry name" value="RT_dom"/>
</dbReference>